<dbReference type="Proteomes" id="UP000566995">
    <property type="component" value="Unassembled WGS sequence"/>
</dbReference>
<dbReference type="InterPro" id="IPR038460">
    <property type="entry name" value="AcetylCoA_hyd_C_sf"/>
</dbReference>
<evidence type="ECO:0000313" key="2">
    <source>
        <dbReference type="EMBL" id="MBB4868184.1"/>
    </source>
</evidence>
<dbReference type="EC" id="3.1.2.1" evidence="2"/>
<dbReference type="Gene3D" id="3.40.1080.20">
    <property type="entry name" value="Acetyl-CoA hydrolase/transferase C-terminal domain"/>
    <property type="match status" value="1"/>
</dbReference>
<dbReference type="Gene3D" id="3.30.750.70">
    <property type="entry name" value="4-hydroxybutyrate coenzyme like domains"/>
    <property type="match status" value="1"/>
</dbReference>
<evidence type="ECO:0000259" key="1">
    <source>
        <dbReference type="Pfam" id="PF13336"/>
    </source>
</evidence>
<gene>
    <name evidence="2" type="ORF">HNP46_007104</name>
</gene>
<reference evidence="2 3" key="1">
    <citation type="submission" date="2020-08" db="EMBL/GenBank/DDBJ databases">
        <title>Functional genomics of gut bacteria from endangered species of beetles.</title>
        <authorList>
            <person name="Carlos-Shanley C."/>
        </authorList>
    </citation>
    <scope>NUCLEOTIDE SEQUENCE [LARGE SCALE GENOMIC DNA]</scope>
    <source>
        <strain evidence="2 3">S00179</strain>
    </source>
</reference>
<dbReference type="InterPro" id="IPR026888">
    <property type="entry name" value="AcetylCoA_hyd_C"/>
</dbReference>
<keyword evidence="2" id="KW-0378">Hydrolase</keyword>
<evidence type="ECO:0000313" key="3">
    <source>
        <dbReference type="Proteomes" id="UP000566995"/>
    </source>
</evidence>
<dbReference type="GO" id="GO:0006083">
    <property type="term" value="P:acetate metabolic process"/>
    <property type="evidence" value="ECO:0007669"/>
    <property type="project" value="InterPro"/>
</dbReference>
<dbReference type="GO" id="GO:0003986">
    <property type="term" value="F:acetyl-CoA hydrolase activity"/>
    <property type="evidence" value="ECO:0007669"/>
    <property type="project" value="UniProtKB-EC"/>
</dbReference>
<accession>A0A7W7KSL4</accession>
<dbReference type="EMBL" id="JACHLI010000062">
    <property type="protein sequence ID" value="MBB4868184.1"/>
    <property type="molecule type" value="Genomic_DNA"/>
</dbReference>
<feature type="domain" description="Acetyl-CoA hydrolase/transferase C-terminal" evidence="1">
    <location>
        <begin position="265"/>
        <end position="413"/>
    </location>
</feature>
<dbReference type="PANTHER" id="PTHR21432:SF20">
    <property type="entry name" value="ACETYL-COA HYDROLASE"/>
    <property type="match status" value="1"/>
</dbReference>
<dbReference type="Pfam" id="PF13336">
    <property type="entry name" value="AcetylCoA_hyd_C"/>
    <property type="match status" value="1"/>
</dbReference>
<dbReference type="RefSeq" id="WP_184598785.1">
    <property type="nucleotide sequence ID" value="NZ_JACHLI010000062.1"/>
</dbReference>
<dbReference type="AlphaFoldDB" id="A0A7W7KSL4"/>
<dbReference type="GO" id="GO:0008775">
    <property type="term" value="F:acetate CoA-transferase activity"/>
    <property type="evidence" value="ECO:0007669"/>
    <property type="project" value="InterPro"/>
</dbReference>
<dbReference type="InterPro" id="IPR037171">
    <property type="entry name" value="NagB/RpiA_transferase-like"/>
</dbReference>
<protein>
    <submittedName>
        <fullName evidence="2">Acetyl-CoA hydrolase</fullName>
        <ecNumber evidence="2">3.1.2.1</ecNumber>
    </submittedName>
</protein>
<proteinExistence type="predicted"/>
<name>A0A7W7KSL4_PSENT</name>
<organism evidence="2 3">
    <name type="scientific">Pseudomonas nitroreducens</name>
    <dbReference type="NCBI Taxonomy" id="46680"/>
    <lineage>
        <taxon>Bacteria</taxon>
        <taxon>Pseudomonadati</taxon>
        <taxon>Pseudomonadota</taxon>
        <taxon>Gammaproteobacteria</taxon>
        <taxon>Pseudomonadales</taxon>
        <taxon>Pseudomonadaceae</taxon>
        <taxon>Pseudomonas</taxon>
    </lineage>
</organism>
<dbReference type="Gene3D" id="3.40.1080.10">
    <property type="entry name" value="Glutaconate Coenzyme A-transferase"/>
    <property type="match status" value="1"/>
</dbReference>
<dbReference type="InterPro" id="IPR046433">
    <property type="entry name" value="ActCoA_hydro"/>
</dbReference>
<comment type="caution">
    <text evidence="2">The sequence shown here is derived from an EMBL/GenBank/DDBJ whole genome shotgun (WGS) entry which is preliminary data.</text>
</comment>
<dbReference type="SUPFAM" id="SSF100950">
    <property type="entry name" value="NagB/RpiA/CoA transferase-like"/>
    <property type="match status" value="2"/>
</dbReference>
<sequence>MPKLLQADTLDLSELIRPGDTVLWGQANAEPLPLTEALMAQRARIGRFRVLLGIANSTTCRPEHADQVDLLAYCGAGANRELGNAGVLDILPCHYSQLPALIDSGALRIDVLLLQVAPADAQGRYSLGIAHEYLLPALKRARVVIAEVNRQAPRTFGELTLGEDDFAALLHTDRPPLENPPARIREADSRIAAHIAELIDDGATLQMGIGAIPDAVLGALRGHRDLGVHSGSLGDGVAQLMHAGVITSARKSRDRDVTIGGVLLGSRVIHDYAHDNPAIQLRSTAYTHDADVLASLERLVAINSAVEVDLTGQVNSEVAAGSYIGAVGGALDFLRGAARSRGGLPIIALPSSAGASSRIVARLAGPVTIPRSDAGLIVTEFGVADLRGKSLRQRVECMLAIAHPQHRAALQQQLEQLPSAATLPA</sequence>
<dbReference type="PANTHER" id="PTHR21432">
    <property type="entry name" value="ACETYL-COA HYDROLASE-RELATED"/>
    <property type="match status" value="1"/>
</dbReference>